<dbReference type="EMBL" id="MPLS01000020">
    <property type="protein sequence ID" value="ORI97603.1"/>
    <property type="molecule type" value="Genomic_DNA"/>
</dbReference>
<dbReference type="Gene3D" id="3.30.70.260">
    <property type="match status" value="1"/>
</dbReference>
<dbReference type="AlphaFoldDB" id="A0A1X0VD14"/>
<dbReference type="RefSeq" id="WP_004915773.1">
    <property type="nucleotide sequence ID" value="NZ_MPLS01000020.1"/>
</dbReference>
<reference evidence="9 10" key="1">
    <citation type="journal article" date="2017" name="Front. Microbiol.">
        <title>Genomic Characterization of Dairy Associated Leuconostoc Species and Diversity of Leuconostocs in Undefined Mixed Mesophilic Starter Cultures.</title>
        <authorList>
            <person name="Frantzen C.A."/>
            <person name="Kot W."/>
            <person name="Pedersen T.B."/>
            <person name="Ardo Y.M."/>
            <person name="Broadbent J.R."/>
            <person name="Neve H."/>
            <person name="Hansen L.H."/>
            <person name="Dal Bello F."/>
            <person name="Ostlie H.M."/>
            <person name="Kleppen H.P."/>
            <person name="Vogensen F.K."/>
            <person name="Holo H."/>
        </authorList>
    </citation>
    <scope>NUCLEOTIDE SEQUENCE [LARGE SCALE GENOMIC DNA]</scope>
    <source>
        <strain evidence="9 10">LMGCF08</strain>
    </source>
</reference>
<dbReference type="InterPro" id="IPR003439">
    <property type="entry name" value="ABC_transporter-like_ATP-bd"/>
</dbReference>
<feature type="domain" description="ABC transporter" evidence="8">
    <location>
        <begin position="7"/>
        <end position="256"/>
    </location>
</feature>
<evidence type="ECO:0000256" key="2">
    <source>
        <dbReference type="ARBA" id="ARBA00022475"/>
    </source>
</evidence>
<sequence>MTEEPIIKLDNINVTFHQKKRTITAVNNVTVHVNRGDVYGIVGYSGAGKSTLVRVINLLQEPTSGSVIVNNETFFQATDENAKKTIIGGNDLRDRRRKIGMIFQHFNLLNERTVTENVAFALQHSPLKEDEKKAKVAELLELVDLSDRADQFPAQLSGGQKQRVAIARALANDPEILISDEATSALDPKTTNQILALLKKLNQEFGLTIVLITHEMQAVKEIANKVSVMQDGEIIESGSLLEIFAQPKEQLTREFIETATNIDKAIETISHEALVHNLKDNEVFARLSYVGDTTDEPLIAGLFRDFNVTANILYGNIEILQETPVGSLLVILSGETSQLQAALGTLRDHHVTVELIKGGQSL</sequence>
<keyword evidence="6" id="KW-0029">Amino-acid transport</keyword>
<evidence type="ECO:0000256" key="6">
    <source>
        <dbReference type="ARBA" id="ARBA00022970"/>
    </source>
</evidence>
<dbReference type="STRING" id="33968.BMS77_03500"/>
<accession>A0A1X0VD14</accession>
<comment type="caution">
    <text evidence="9">The sequence shown here is derived from an EMBL/GenBank/DDBJ whole genome shotgun (WGS) entry which is preliminary data.</text>
</comment>
<dbReference type="PANTHER" id="PTHR43166:SF30">
    <property type="entry name" value="METHIONINE IMPORT ATP-BINDING PROTEIN METN"/>
    <property type="match status" value="1"/>
</dbReference>
<keyword evidence="1" id="KW-0813">Transport</keyword>
<dbReference type="InterPro" id="IPR018449">
    <property type="entry name" value="NIL_domain"/>
</dbReference>
<evidence type="ECO:0000259" key="8">
    <source>
        <dbReference type="PROSITE" id="PS50893"/>
    </source>
</evidence>
<evidence type="ECO:0000256" key="5">
    <source>
        <dbReference type="ARBA" id="ARBA00022967"/>
    </source>
</evidence>
<dbReference type="SMART" id="SM00382">
    <property type="entry name" value="AAA"/>
    <property type="match status" value="1"/>
</dbReference>
<dbReference type="GO" id="GO:0006865">
    <property type="term" value="P:amino acid transport"/>
    <property type="evidence" value="ECO:0007669"/>
    <property type="project" value="UniProtKB-KW"/>
</dbReference>
<evidence type="ECO:0000256" key="7">
    <source>
        <dbReference type="ARBA" id="ARBA00023136"/>
    </source>
</evidence>
<dbReference type="PANTHER" id="PTHR43166">
    <property type="entry name" value="AMINO ACID IMPORT ATP-BINDING PROTEIN"/>
    <property type="match status" value="1"/>
</dbReference>
<dbReference type="PROSITE" id="PS50893">
    <property type="entry name" value="ABC_TRANSPORTER_2"/>
    <property type="match status" value="1"/>
</dbReference>
<dbReference type="InterPro" id="IPR003593">
    <property type="entry name" value="AAA+_ATPase"/>
</dbReference>
<keyword evidence="4 9" id="KW-0067">ATP-binding</keyword>
<dbReference type="InterPro" id="IPR027417">
    <property type="entry name" value="P-loop_NTPase"/>
</dbReference>
<dbReference type="Pfam" id="PF00005">
    <property type="entry name" value="ABC_tran"/>
    <property type="match status" value="1"/>
</dbReference>
<keyword evidence="5" id="KW-1278">Translocase</keyword>
<dbReference type="GO" id="GO:0005524">
    <property type="term" value="F:ATP binding"/>
    <property type="evidence" value="ECO:0007669"/>
    <property type="project" value="UniProtKB-KW"/>
</dbReference>
<evidence type="ECO:0000313" key="10">
    <source>
        <dbReference type="Proteomes" id="UP000192288"/>
    </source>
</evidence>
<evidence type="ECO:0000313" key="9">
    <source>
        <dbReference type="EMBL" id="ORI97603.1"/>
    </source>
</evidence>
<dbReference type="InterPro" id="IPR041701">
    <property type="entry name" value="MetN_ABC"/>
</dbReference>
<dbReference type="eggNOG" id="COG1135">
    <property type="taxonomic scope" value="Bacteria"/>
</dbReference>
<dbReference type="InterPro" id="IPR045865">
    <property type="entry name" value="ACT-like_dom_sf"/>
</dbReference>
<dbReference type="Pfam" id="PF09383">
    <property type="entry name" value="NIL"/>
    <property type="match status" value="1"/>
</dbReference>
<dbReference type="PROSITE" id="PS00211">
    <property type="entry name" value="ABC_TRANSPORTER_1"/>
    <property type="match status" value="1"/>
</dbReference>
<evidence type="ECO:0000256" key="1">
    <source>
        <dbReference type="ARBA" id="ARBA00022448"/>
    </source>
</evidence>
<keyword evidence="3" id="KW-0547">Nucleotide-binding</keyword>
<protein>
    <submittedName>
        <fullName evidence="9">Methionine ABC transporter ATP-binding protein</fullName>
    </submittedName>
</protein>
<keyword evidence="7" id="KW-0472">Membrane</keyword>
<dbReference type="Proteomes" id="UP000192288">
    <property type="component" value="Unassembled WGS sequence"/>
</dbReference>
<dbReference type="GO" id="GO:0016887">
    <property type="term" value="F:ATP hydrolysis activity"/>
    <property type="evidence" value="ECO:0007669"/>
    <property type="project" value="InterPro"/>
</dbReference>
<keyword evidence="2" id="KW-1003">Cell membrane</keyword>
<evidence type="ECO:0000256" key="3">
    <source>
        <dbReference type="ARBA" id="ARBA00022741"/>
    </source>
</evidence>
<gene>
    <name evidence="9" type="ORF">BMR96_06410</name>
</gene>
<dbReference type="SUPFAM" id="SSF52540">
    <property type="entry name" value="P-loop containing nucleoside triphosphate hydrolases"/>
    <property type="match status" value="1"/>
</dbReference>
<name>A0A1X0VD14_LEUPS</name>
<dbReference type="Gene3D" id="3.40.50.300">
    <property type="entry name" value="P-loop containing nucleotide triphosphate hydrolases"/>
    <property type="match status" value="1"/>
</dbReference>
<dbReference type="SMART" id="SM00930">
    <property type="entry name" value="NIL"/>
    <property type="match status" value="1"/>
</dbReference>
<evidence type="ECO:0000256" key="4">
    <source>
        <dbReference type="ARBA" id="ARBA00022840"/>
    </source>
</evidence>
<dbReference type="InterPro" id="IPR050086">
    <property type="entry name" value="MetN_ABC_transporter-like"/>
</dbReference>
<proteinExistence type="predicted"/>
<organism evidence="9 10">
    <name type="scientific">Leuconostoc pseudomesenteroides</name>
    <dbReference type="NCBI Taxonomy" id="33968"/>
    <lineage>
        <taxon>Bacteria</taxon>
        <taxon>Bacillati</taxon>
        <taxon>Bacillota</taxon>
        <taxon>Bacilli</taxon>
        <taxon>Lactobacillales</taxon>
        <taxon>Lactobacillaceae</taxon>
        <taxon>Leuconostoc</taxon>
    </lineage>
</organism>
<dbReference type="CDD" id="cd03258">
    <property type="entry name" value="ABC_MetN_methionine_transporter"/>
    <property type="match status" value="1"/>
</dbReference>
<dbReference type="SUPFAM" id="SSF55021">
    <property type="entry name" value="ACT-like"/>
    <property type="match status" value="1"/>
</dbReference>
<dbReference type="InterPro" id="IPR017871">
    <property type="entry name" value="ABC_transporter-like_CS"/>
</dbReference>